<sequence length="69" mass="7676">MRLVHTFGSRFEAEQFVAFLNGSGVEAMIISDDEAGLLPALSYQSGVKVYVHEDDFSKTIKLMNSFQDS</sequence>
<dbReference type="STRING" id="1513793.SAMN06296036_11852"/>
<gene>
    <name evidence="1" type="ORF">SAMN06296036_11852</name>
</gene>
<evidence type="ECO:0000313" key="2">
    <source>
        <dbReference type="Proteomes" id="UP000192907"/>
    </source>
</evidence>
<name>A0A1Y6CCM6_9BACT</name>
<keyword evidence="2" id="KW-1185">Reference proteome</keyword>
<protein>
    <recommendedName>
        <fullName evidence="3">Signal transducing protein</fullName>
    </recommendedName>
</protein>
<evidence type="ECO:0000313" key="1">
    <source>
        <dbReference type="EMBL" id="SMF56694.1"/>
    </source>
</evidence>
<organism evidence="1 2">
    <name type="scientific">Pseudobacteriovorax antillogorgiicola</name>
    <dbReference type="NCBI Taxonomy" id="1513793"/>
    <lineage>
        <taxon>Bacteria</taxon>
        <taxon>Pseudomonadati</taxon>
        <taxon>Bdellovibrionota</taxon>
        <taxon>Oligoflexia</taxon>
        <taxon>Oligoflexales</taxon>
        <taxon>Pseudobacteriovoracaceae</taxon>
        <taxon>Pseudobacteriovorax</taxon>
    </lineage>
</organism>
<dbReference type="EMBL" id="FWZT01000018">
    <property type="protein sequence ID" value="SMF56694.1"/>
    <property type="molecule type" value="Genomic_DNA"/>
</dbReference>
<dbReference type="AlphaFoldDB" id="A0A1Y6CCM6"/>
<dbReference type="OrthoDB" id="1467917at2"/>
<evidence type="ECO:0008006" key="3">
    <source>
        <dbReference type="Google" id="ProtNLM"/>
    </source>
</evidence>
<reference evidence="2" key="1">
    <citation type="submission" date="2017-04" db="EMBL/GenBank/DDBJ databases">
        <authorList>
            <person name="Varghese N."/>
            <person name="Submissions S."/>
        </authorList>
    </citation>
    <scope>NUCLEOTIDE SEQUENCE [LARGE SCALE GENOMIC DNA]</scope>
    <source>
        <strain evidence="2">RKEM611</strain>
    </source>
</reference>
<accession>A0A1Y6CCM6</accession>
<dbReference type="RefSeq" id="WP_132322380.1">
    <property type="nucleotide sequence ID" value="NZ_FWZT01000018.1"/>
</dbReference>
<proteinExistence type="predicted"/>
<dbReference type="Proteomes" id="UP000192907">
    <property type="component" value="Unassembled WGS sequence"/>
</dbReference>